<protein>
    <submittedName>
        <fullName evidence="1">Uncharacterized protein</fullName>
    </submittedName>
</protein>
<accession>A0A916J5L4</accession>
<name>A0A916J5L4_9PROT</name>
<sequence>MSSKLFENFSALKEEVLGSAFWASGYFCATLTRMMKEMTKKVFGRSF</sequence>
<gene>
    <name evidence="1" type="ORF">GTOL_13009</name>
</gene>
<proteinExistence type="predicted"/>
<organism evidence="1 2">
    <name type="scientific">Georgfuchsia toluolica</name>
    <dbReference type="NCBI Taxonomy" id="424218"/>
    <lineage>
        <taxon>Bacteria</taxon>
        <taxon>Pseudomonadati</taxon>
        <taxon>Pseudomonadota</taxon>
        <taxon>Betaproteobacteria</taxon>
        <taxon>Nitrosomonadales</taxon>
        <taxon>Sterolibacteriaceae</taxon>
        <taxon>Georgfuchsia</taxon>
    </lineage>
</organism>
<reference evidence="1" key="1">
    <citation type="submission" date="2021-04" db="EMBL/GenBank/DDBJ databases">
        <authorList>
            <person name="Hornung B."/>
        </authorList>
    </citation>
    <scope>NUCLEOTIDE SEQUENCE</scope>
    <source>
        <strain evidence="1">G5G6</strain>
    </source>
</reference>
<keyword evidence="2" id="KW-1185">Reference proteome</keyword>
<dbReference type="EMBL" id="CAJQUM010000001">
    <property type="protein sequence ID" value="CAG4885126.1"/>
    <property type="molecule type" value="Genomic_DNA"/>
</dbReference>
<dbReference type="AlphaFoldDB" id="A0A916J5L4"/>
<evidence type="ECO:0000313" key="2">
    <source>
        <dbReference type="Proteomes" id="UP000742786"/>
    </source>
</evidence>
<dbReference type="Proteomes" id="UP000742786">
    <property type="component" value="Unassembled WGS sequence"/>
</dbReference>
<comment type="caution">
    <text evidence="1">The sequence shown here is derived from an EMBL/GenBank/DDBJ whole genome shotgun (WGS) entry which is preliminary data.</text>
</comment>
<evidence type="ECO:0000313" key="1">
    <source>
        <dbReference type="EMBL" id="CAG4885126.1"/>
    </source>
</evidence>